<dbReference type="EMBL" id="JBHRXV010000001">
    <property type="protein sequence ID" value="MFC3711430.1"/>
    <property type="molecule type" value="Genomic_DNA"/>
</dbReference>
<gene>
    <name evidence="6" type="primary">vapC</name>
    <name evidence="8" type="ORF">ACFOMD_02535</name>
</gene>
<comment type="caution">
    <text evidence="8">The sequence shown here is derived from an EMBL/GenBank/DDBJ whole genome shotgun (WGS) entry which is preliminary data.</text>
</comment>
<keyword evidence="1 6" id="KW-1277">Toxin-antitoxin system</keyword>
<evidence type="ECO:0000256" key="4">
    <source>
        <dbReference type="ARBA" id="ARBA00022801"/>
    </source>
</evidence>
<keyword evidence="5 6" id="KW-0460">Magnesium</keyword>
<evidence type="ECO:0000256" key="3">
    <source>
        <dbReference type="ARBA" id="ARBA00022723"/>
    </source>
</evidence>
<comment type="function">
    <text evidence="6">Toxic component of a toxin-antitoxin (TA) system. An RNase.</text>
</comment>
<proteinExistence type="inferred from homology"/>
<reference evidence="9" key="1">
    <citation type="journal article" date="2019" name="Int. J. Syst. Evol. Microbiol.">
        <title>The Global Catalogue of Microorganisms (GCM) 10K type strain sequencing project: providing services to taxonomists for standard genome sequencing and annotation.</title>
        <authorList>
            <consortium name="The Broad Institute Genomics Platform"/>
            <consortium name="The Broad Institute Genome Sequencing Center for Infectious Disease"/>
            <person name="Wu L."/>
            <person name="Ma J."/>
        </authorList>
    </citation>
    <scope>NUCLEOTIDE SEQUENCE [LARGE SCALE GENOMIC DNA]</scope>
    <source>
        <strain evidence="9">KCTC 42644</strain>
    </source>
</reference>
<dbReference type="InterPro" id="IPR044153">
    <property type="entry name" value="PIN_Pae0151-like"/>
</dbReference>
<comment type="cofactor">
    <cofactor evidence="6">
        <name>Mg(2+)</name>
        <dbReference type="ChEBI" id="CHEBI:18420"/>
    </cofactor>
</comment>
<accession>A0ABV7X5L2</accession>
<keyword evidence="9" id="KW-1185">Reference proteome</keyword>
<evidence type="ECO:0000313" key="8">
    <source>
        <dbReference type="EMBL" id="MFC3711430.1"/>
    </source>
</evidence>
<dbReference type="PANTHER" id="PTHR35901">
    <property type="entry name" value="RIBONUCLEASE VAPC3"/>
    <property type="match status" value="1"/>
</dbReference>
<dbReference type="CDD" id="cd09873">
    <property type="entry name" value="PIN_Pae0151-like"/>
    <property type="match status" value="1"/>
</dbReference>
<dbReference type="InterPro" id="IPR051619">
    <property type="entry name" value="TypeII_TA_RNase_PINc/VapC"/>
</dbReference>
<dbReference type="InterPro" id="IPR029060">
    <property type="entry name" value="PIN-like_dom_sf"/>
</dbReference>
<dbReference type="InterPro" id="IPR002716">
    <property type="entry name" value="PIN_dom"/>
</dbReference>
<dbReference type="RefSeq" id="WP_380856314.1">
    <property type="nucleotide sequence ID" value="NZ_JBHRXV010000001.1"/>
</dbReference>
<dbReference type="HAMAP" id="MF_00265">
    <property type="entry name" value="VapC_Nob1"/>
    <property type="match status" value="1"/>
</dbReference>
<keyword evidence="2 6" id="KW-0540">Nuclease</keyword>
<dbReference type="Proteomes" id="UP001595615">
    <property type="component" value="Unassembled WGS sequence"/>
</dbReference>
<protein>
    <recommendedName>
        <fullName evidence="6">Ribonuclease VapC</fullName>
        <shortName evidence="6">RNase VapC</shortName>
        <ecNumber evidence="6">3.1.-.-</ecNumber>
    </recommendedName>
    <alternativeName>
        <fullName evidence="6">Toxin VapC</fullName>
    </alternativeName>
</protein>
<feature type="binding site" evidence="6">
    <location>
        <position position="98"/>
    </location>
    <ligand>
        <name>Mg(2+)</name>
        <dbReference type="ChEBI" id="CHEBI:18420"/>
    </ligand>
</feature>
<comment type="similarity">
    <text evidence="6">Belongs to the PINc/VapC protein family.</text>
</comment>
<evidence type="ECO:0000256" key="5">
    <source>
        <dbReference type="ARBA" id="ARBA00022842"/>
    </source>
</evidence>
<keyword evidence="3 6" id="KW-0479">Metal-binding</keyword>
<dbReference type="EC" id="3.1.-.-" evidence="6"/>
<dbReference type="Gene3D" id="3.40.50.1010">
    <property type="entry name" value="5'-nuclease"/>
    <property type="match status" value="1"/>
</dbReference>
<keyword evidence="6" id="KW-0800">Toxin</keyword>
<evidence type="ECO:0000313" key="9">
    <source>
        <dbReference type="Proteomes" id="UP001595615"/>
    </source>
</evidence>
<evidence type="ECO:0000259" key="7">
    <source>
        <dbReference type="Pfam" id="PF01850"/>
    </source>
</evidence>
<sequence>MPLAIDASIAFKWFVAEADSEAALSLLDSDDALWAPDLLLTEVGNALWARLRSLPNGEAVTQEALVRLPRIFTSIAPAQELIARAAKIAFEIDHPIYDCVYLALVEREKIELITADARLQRNVRGTRFETMVRTP</sequence>
<evidence type="ECO:0000256" key="2">
    <source>
        <dbReference type="ARBA" id="ARBA00022722"/>
    </source>
</evidence>
<dbReference type="InterPro" id="IPR022907">
    <property type="entry name" value="VapC_family"/>
</dbReference>
<evidence type="ECO:0000256" key="1">
    <source>
        <dbReference type="ARBA" id="ARBA00022649"/>
    </source>
</evidence>
<evidence type="ECO:0000256" key="6">
    <source>
        <dbReference type="HAMAP-Rule" id="MF_00265"/>
    </source>
</evidence>
<name>A0ABV7X5L2_9SPHN</name>
<dbReference type="Pfam" id="PF01850">
    <property type="entry name" value="PIN"/>
    <property type="match status" value="1"/>
</dbReference>
<dbReference type="PANTHER" id="PTHR35901:SF1">
    <property type="entry name" value="EXONUCLEASE VAPC9"/>
    <property type="match status" value="1"/>
</dbReference>
<organism evidence="8 9">
    <name type="scientific">Sphingoaurantiacus capsulatus</name>
    <dbReference type="NCBI Taxonomy" id="1771310"/>
    <lineage>
        <taxon>Bacteria</taxon>
        <taxon>Pseudomonadati</taxon>
        <taxon>Pseudomonadota</taxon>
        <taxon>Alphaproteobacteria</taxon>
        <taxon>Sphingomonadales</taxon>
        <taxon>Sphingosinicellaceae</taxon>
        <taxon>Sphingoaurantiacus</taxon>
    </lineage>
</organism>
<keyword evidence="4 6" id="KW-0378">Hydrolase</keyword>
<feature type="domain" description="PIN" evidence="7">
    <location>
        <begin position="5"/>
        <end position="121"/>
    </location>
</feature>
<dbReference type="SUPFAM" id="SSF88723">
    <property type="entry name" value="PIN domain-like"/>
    <property type="match status" value="1"/>
</dbReference>
<feature type="binding site" evidence="6">
    <location>
        <position position="6"/>
    </location>
    <ligand>
        <name>Mg(2+)</name>
        <dbReference type="ChEBI" id="CHEBI:18420"/>
    </ligand>
</feature>